<accession>A0A5B7GI31</accession>
<evidence type="ECO:0000313" key="2">
    <source>
        <dbReference type="Proteomes" id="UP000324222"/>
    </source>
</evidence>
<name>A0A5B7GI31_PORTR</name>
<dbReference type="AlphaFoldDB" id="A0A5B7GI31"/>
<reference evidence="1 2" key="1">
    <citation type="submission" date="2019-05" db="EMBL/GenBank/DDBJ databases">
        <title>Another draft genome of Portunus trituberculatus and its Hox gene families provides insights of decapod evolution.</title>
        <authorList>
            <person name="Jeong J.-H."/>
            <person name="Song I."/>
            <person name="Kim S."/>
            <person name="Choi T."/>
            <person name="Kim D."/>
            <person name="Ryu S."/>
            <person name="Kim W."/>
        </authorList>
    </citation>
    <scope>NUCLEOTIDE SEQUENCE [LARGE SCALE GENOMIC DNA]</scope>
    <source>
        <tissue evidence="1">Muscle</tissue>
    </source>
</reference>
<organism evidence="1 2">
    <name type="scientific">Portunus trituberculatus</name>
    <name type="common">Swimming crab</name>
    <name type="synonym">Neptunus trituberculatus</name>
    <dbReference type="NCBI Taxonomy" id="210409"/>
    <lineage>
        <taxon>Eukaryota</taxon>
        <taxon>Metazoa</taxon>
        <taxon>Ecdysozoa</taxon>
        <taxon>Arthropoda</taxon>
        <taxon>Crustacea</taxon>
        <taxon>Multicrustacea</taxon>
        <taxon>Malacostraca</taxon>
        <taxon>Eumalacostraca</taxon>
        <taxon>Eucarida</taxon>
        <taxon>Decapoda</taxon>
        <taxon>Pleocyemata</taxon>
        <taxon>Brachyura</taxon>
        <taxon>Eubrachyura</taxon>
        <taxon>Portunoidea</taxon>
        <taxon>Portunidae</taxon>
        <taxon>Portuninae</taxon>
        <taxon>Portunus</taxon>
    </lineage>
</organism>
<dbReference type="EMBL" id="VSRR010014153">
    <property type="protein sequence ID" value="MPC56678.1"/>
    <property type="molecule type" value="Genomic_DNA"/>
</dbReference>
<proteinExistence type="predicted"/>
<gene>
    <name evidence="1" type="ORF">E2C01_050643</name>
</gene>
<comment type="caution">
    <text evidence="1">The sequence shown here is derived from an EMBL/GenBank/DDBJ whole genome shotgun (WGS) entry which is preliminary data.</text>
</comment>
<keyword evidence="2" id="KW-1185">Reference proteome</keyword>
<dbReference type="Proteomes" id="UP000324222">
    <property type="component" value="Unassembled WGS sequence"/>
</dbReference>
<protein>
    <submittedName>
        <fullName evidence="1">Uncharacterized protein</fullName>
    </submittedName>
</protein>
<evidence type="ECO:0000313" key="1">
    <source>
        <dbReference type="EMBL" id="MPC56678.1"/>
    </source>
</evidence>
<sequence length="86" mass="9858">MKAWWMEKVHRGIASDSSCVPLKHRYLSRLITTGRQHNFYFCIMPYCCRAAFGAREEKLLLPFLSSSGQEIYSFLLMVPQGVPASV</sequence>